<dbReference type="InterPro" id="IPR041457">
    <property type="entry name" value="CxC2_KDZ-assoc"/>
</dbReference>
<dbReference type="CDD" id="cd19757">
    <property type="entry name" value="Bbox1"/>
    <property type="match status" value="1"/>
</dbReference>
<dbReference type="HOGENOM" id="CLU_003703_13_0_1"/>
<name>A0A067P7U8_PLEO1</name>
<dbReference type="OrthoDB" id="3257338at2759"/>
<evidence type="ECO:0000259" key="1">
    <source>
        <dbReference type="Pfam" id="PF18803"/>
    </source>
</evidence>
<feature type="domain" description="CxC2-like cysteine cluster KDZ transposase-associated" evidence="1">
    <location>
        <begin position="109"/>
        <end position="215"/>
    </location>
</feature>
<sequence>MIEPDEPAEDGSIVRLISRRRTIGDNPLLVWVSEIDSFVEEFLRLEGRGDIGTSPIICHECREAEGTFRCPQCFNTRLSCQNCLIERHRTNPFHIVERWNGRFFERQTLRALGLRVQLNHLQGDPCPLADTAFNEAFVVISLHGIFTINLDFCNCTQGVSKSAQLLRARLFPATTVEPRTAATFEVLRLFQLLTFGSKVSGYEFYQSLVRLSSNLRESVPERYTAFMRIVREWRHIRLLKRSGRGHDPTGVSGTKEGECAVLCPACPHPGKNLPSDWQVEPRKQWIYSLFVAIDANFRLKRLAASNDIRDPGLNRGYAYFVDEKKYKAFLDASGNFPPEEPSTCNNYDAVKLASVRGGKGMTASGVGTIECSRHDMKRPLSVGDLQLGERYCNMDYLYFSSLRNHSPNVVVTSYDIACQWARNLQARAASYPKELVGPRFTQLSIKYLVPKFHLYAHRNECQNNYSFNLTPNVGRTDGESPERGWAAMNPVASSTKEMGPGSRRDTLDDHFGDYNWRKVIILHESLLRKAQEALQMRSEHVKAFQAFSEGLPKETVAGFSQLVWAWEADAKMTNPYEPALQTISQARIRLELAEEDAAAAEREAVGGIHDGVSPSVFIAQGLDLQDQQVRLQTDSNALSNHATDHQRTQIIERRNRLRRRILAWRGVQDLYMPGVTSLRASEAEADIHTDAESLKLYLPSEVADRLPVRSIADYEWRLRYGQAFDSLGDLRRNLLVLSSMYQSKDRYSRGQFHNTRSVMLVKNVQTRVNAAASKYRTCRVALHALGTVLGKSGWEQVLRPLLDADVRGLRDGEDASQSEGRRTLSWIWATERTNEAELTEGMNEALRIEWCKSRARAQRWQEECILLSEEMRRVIQFHEWQAKKWEERNCFLRNSNQWK</sequence>
<dbReference type="PANTHER" id="PTHR33096">
    <property type="entry name" value="CXC2 DOMAIN-CONTAINING PROTEIN"/>
    <property type="match status" value="1"/>
</dbReference>
<dbReference type="Proteomes" id="UP000027073">
    <property type="component" value="Unassembled WGS sequence"/>
</dbReference>
<proteinExistence type="predicted"/>
<evidence type="ECO:0000313" key="3">
    <source>
        <dbReference type="Proteomes" id="UP000027073"/>
    </source>
</evidence>
<accession>A0A067P7U8</accession>
<dbReference type="InterPro" id="IPR040521">
    <property type="entry name" value="KDZ"/>
</dbReference>
<dbReference type="VEuPathDB" id="FungiDB:PLEOSDRAFT_1073064"/>
<organism evidence="2 3">
    <name type="scientific">Pleurotus ostreatus (strain PC15)</name>
    <name type="common">Oyster mushroom</name>
    <dbReference type="NCBI Taxonomy" id="1137138"/>
    <lineage>
        <taxon>Eukaryota</taxon>
        <taxon>Fungi</taxon>
        <taxon>Dikarya</taxon>
        <taxon>Basidiomycota</taxon>
        <taxon>Agaricomycotina</taxon>
        <taxon>Agaricomycetes</taxon>
        <taxon>Agaricomycetidae</taxon>
        <taxon>Agaricales</taxon>
        <taxon>Pleurotineae</taxon>
        <taxon>Pleurotaceae</taxon>
        <taxon>Pleurotus</taxon>
    </lineage>
</organism>
<dbReference type="EMBL" id="KL198004">
    <property type="protein sequence ID" value="KDQ32512.1"/>
    <property type="molecule type" value="Genomic_DNA"/>
</dbReference>
<dbReference type="InParanoid" id="A0A067P7U8"/>
<dbReference type="AlphaFoldDB" id="A0A067P7U8"/>
<protein>
    <recommendedName>
        <fullName evidence="1">CxC2-like cysteine cluster KDZ transposase-associated domain-containing protein</fullName>
    </recommendedName>
</protein>
<dbReference type="PANTHER" id="PTHR33096:SF1">
    <property type="entry name" value="CXC1-LIKE CYSTEINE CLUSTER ASSOCIATED WITH KDZ TRANSPOSASES DOMAIN-CONTAINING PROTEIN"/>
    <property type="match status" value="1"/>
</dbReference>
<dbReference type="Pfam" id="PF18803">
    <property type="entry name" value="CxC2"/>
    <property type="match status" value="1"/>
</dbReference>
<reference evidence="3" key="1">
    <citation type="journal article" date="2014" name="Proc. Natl. Acad. Sci. U.S.A.">
        <title>Extensive sampling of basidiomycete genomes demonstrates inadequacy of the white-rot/brown-rot paradigm for wood decay fungi.</title>
        <authorList>
            <person name="Riley R."/>
            <person name="Salamov A.A."/>
            <person name="Brown D.W."/>
            <person name="Nagy L.G."/>
            <person name="Floudas D."/>
            <person name="Held B.W."/>
            <person name="Levasseur A."/>
            <person name="Lombard V."/>
            <person name="Morin E."/>
            <person name="Otillar R."/>
            <person name="Lindquist E.A."/>
            <person name="Sun H."/>
            <person name="LaButti K.M."/>
            <person name="Schmutz J."/>
            <person name="Jabbour D."/>
            <person name="Luo H."/>
            <person name="Baker S.E."/>
            <person name="Pisabarro A.G."/>
            <person name="Walton J.D."/>
            <person name="Blanchette R.A."/>
            <person name="Henrissat B."/>
            <person name="Martin F."/>
            <person name="Cullen D."/>
            <person name="Hibbett D.S."/>
            <person name="Grigoriev I.V."/>
        </authorList>
    </citation>
    <scope>NUCLEOTIDE SEQUENCE [LARGE SCALE GENOMIC DNA]</scope>
    <source>
        <strain evidence="3">PC15</strain>
    </source>
</reference>
<evidence type="ECO:0000313" key="2">
    <source>
        <dbReference type="EMBL" id="KDQ32512.1"/>
    </source>
</evidence>
<dbReference type="Pfam" id="PF18758">
    <property type="entry name" value="KDZ"/>
    <property type="match status" value="1"/>
</dbReference>
<gene>
    <name evidence="2" type="ORF">PLEOSDRAFT_1073064</name>
</gene>